<sequence>MAASVRRLNHVAFQIARGDRLPSTLTDRFKFDLFASRTTESVRQLAFRKGAAVFLVNELQRAVPPVSDGTEYLPDLLYDAPVSHVVNTACNACFEVDDVEGSCERLQEQGCHLLVPPLEVEDQRGKVVYCVVKSIVGNVRHTLLDRTRYTGDFLPGFQSISSEVTKEDSAGTFFDHITYASPRKSTGQVLRWYEKKFGFKRFLINRHDSADDGFVINGDGMGLRLTAMQYWQCSKVSLTLPSVEKDEPDCKFVVAESLPDQGKNQVDTFLEHHQGAGIQHIALYTNDILCTSRILMESGVQFVSPPPTYYSQFEKAQEIQMAGYDPCLLSKFGILLDTEVEEHAKNVFGKESIDRIVTWLKNHNFPKDSSVLDIGTGNGMLLVEMAKNGFTNLTGIDYSSASVELSKSIMRRELHDVKIQEEDFLNPSSLRSVFDLCIDKGTFDAVSLNPDNSAEKQVQYIHSLRSVLRVDGLFIITSCNWTKEQLKSIFCEGFEILQELPTPKFQFGGKTGTTVSALVLKRNK</sequence>
<dbReference type="Gene3D" id="3.10.180.10">
    <property type="entry name" value="2,3-Dihydroxybiphenyl 1,2-Dioxygenase, domain 1"/>
    <property type="match status" value="2"/>
</dbReference>
<dbReference type="GO" id="GO:0003868">
    <property type="term" value="F:4-hydroxyphenylpyruvate dioxygenase activity"/>
    <property type="evidence" value="ECO:0007669"/>
    <property type="project" value="UniProtKB-EC"/>
</dbReference>
<dbReference type="Pfam" id="PF13847">
    <property type="entry name" value="Methyltransf_31"/>
    <property type="match status" value="1"/>
</dbReference>
<dbReference type="InterPro" id="IPR026635">
    <property type="entry name" value="Efm4/METTL10"/>
</dbReference>
<feature type="non-terminal residue" evidence="10">
    <location>
        <position position="524"/>
    </location>
</feature>
<evidence type="ECO:0000256" key="5">
    <source>
        <dbReference type="ARBA" id="ARBA00023004"/>
    </source>
</evidence>
<keyword evidence="4" id="KW-0677">Repeat</keyword>
<dbReference type="PANTHER" id="PTHR11959">
    <property type="entry name" value="4-HYDROXYPHENYLPYRUVATE DIOXYGENASE"/>
    <property type="match status" value="1"/>
</dbReference>
<gene>
    <name evidence="10" type="primary">Eef1akmt2</name>
    <name evidence="10" type="ORF">GTO96_0001402</name>
</gene>
<dbReference type="InterPro" id="IPR029063">
    <property type="entry name" value="SAM-dependent_MTases_sf"/>
</dbReference>
<dbReference type="InterPro" id="IPR037523">
    <property type="entry name" value="VOC_core"/>
</dbReference>
<comment type="function">
    <text evidence="7">Catalyzes the conversion of 4-hydroxyphenylpyruvic acid to homogentisic acid, one of the steps in tyrosine catabolism.</text>
</comment>
<dbReference type="CDD" id="cd02440">
    <property type="entry name" value="AdoMet_MTases"/>
    <property type="match status" value="1"/>
</dbReference>
<accession>A0A8X7X677</accession>
<evidence type="ECO:0000313" key="11">
    <source>
        <dbReference type="Proteomes" id="UP000886611"/>
    </source>
</evidence>
<keyword evidence="11" id="KW-1185">Reference proteome</keyword>
<dbReference type="SUPFAM" id="SSF54593">
    <property type="entry name" value="Glyoxalase/Bleomycin resistance protein/Dihydroxybiphenyl dioxygenase"/>
    <property type="match status" value="1"/>
</dbReference>
<evidence type="ECO:0000313" key="10">
    <source>
        <dbReference type="EMBL" id="KAG2462765.1"/>
    </source>
</evidence>
<comment type="similarity">
    <text evidence="2">Belongs to the 4HPPD family.</text>
</comment>
<dbReference type="HAMAP" id="MF_03188">
    <property type="entry name" value="Methyltr_EFM4"/>
    <property type="match status" value="1"/>
</dbReference>
<feature type="domain" description="VOC" evidence="9">
    <location>
        <begin position="7"/>
        <end position="146"/>
    </location>
</feature>
<dbReference type="GO" id="GO:0009072">
    <property type="term" value="P:aromatic amino acid metabolic process"/>
    <property type="evidence" value="ECO:0007669"/>
    <property type="project" value="InterPro"/>
</dbReference>
<proteinExistence type="inferred from homology"/>
<dbReference type="SUPFAM" id="SSF53335">
    <property type="entry name" value="S-adenosyl-L-methionine-dependent methyltransferases"/>
    <property type="match status" value="1"/>
</dbReference>
<evidence type="ECO:0000256" key="4">
    <source>
        <dbReference type="ARBA" id="ARBA00022737"/>
    </source>
</evidence>
<organism evidence="10 11">
    <name type="scientific">Polypterus senegalus</name>
    <name type="common">Senegal bichir</name>
    <dbReference type="NCBI Taxonomy" id="55291"/>
    <lineage>
        <taxon>Eukaryota</taxon>
        <taxon>Metazoa</taxon>
        <taxon>Chordata</taxon>
        <taxon>Craniata</taxon>
        <taxon>Vertebrata</taxon>
        <taxon>Euteleostomi</taxon>
        <taxon>Actinopterygii</taxon>
        <taxon>Polypteriformes</taxon>
        <taxon>Polypteridae</taxon>
        <taxon>Polypterus</taxon>
    </lineage>
</organism>
<evidence type="ECO:0000256" key="7">
    <source>
        <dbReference type="ARBA" id="ARBA00033727"/>
    </source>
</evidence>
<dbReference type="InterPro" id="IPR005956">
    <property type="entry name" value="4OHPhenylPyrv_dOase"/>
</dbReference>
<evidence type="ECO:0000259" key="9">
    <source>
        <dbReference type="PROSITE" id="PS51819"/>
    </source>
</evidence>
<keyword evidence="10" id="KW-0808">Transferase</keyword>
<evidence type="ECO:0000256" key="3">
    <source>
        <dbReference type="ARBA" id="ARBA00018452"/>
    </source>
</evidence>
<protein>
    <recommendedName>
        <fullName evidence="3">4-hydroxyphenylpyruvate dioxygenase</fullName>
    </recommendedName>
    <alternativeName>
        <fullName evidence="6">4-hydroxyphenylpyruvic acid oxidase</fullName>
    </alternativeName>
</protein>
<comment type="cofactor">
    <cofactor evidence="1">
        <name>Fe cation</name>
        <dbReference type="ChEBI" id="CHEBI:24875"/>
    </cofactor>
</comment>
<feature type="non-terminal residue" evidence="10">
    <location>
        <position position="1"/>
    </location>
</feature>
<evidence type="ECO:0000256" key="8">
    <source>
        <dbReference type="ARBA" id="ARBA00048047"/>
    </source>
</evidence>
<dbReference type="PANTHER" id="PTHR11959:SF10">
    <property type="entry name" value="4-HYDROXYPHENYLPYRUVATE DIOXYGENASE-LIKE PROTEIN"/>
    <property type="match status" value="1"/>
</dbReference>
<dbReference type="GO" id="GO:0008168">
    <property type="term" value="F:methyltransferase activity"/>
    <property type="evidence" value="ECO:0007669"/>
    <property type="project" value="UniProtKB-KW"/>
</dbReference>
<dbReference type="EMBL" id="JAATIS010004040">
    <property type="protein sequence ID" value="KAG2462765.1"/>
    <property type="molecule type" value="Genomic_DNA"/>
</dbReference>
<comment type="catalytic activity">
    <reaction evidence="8">
        <text>3-(4-hydroxyphenyl)pyruvate + O2 = homogentisate + CO2</text>
        <dbReference type="Rhea" id="RHEA:16189"/>
        <dbReference type="ChEBI" id="CHEBI:15379"/>
        <dbReference type="ChEBI" id="CHEBI:16169"/>
        <dbReference type="ChEBI" id="CHEBI:16526"/>
        <dbReference type="ChEBI" id="CHEBI:36242"/>
        <dbReference type="EC" id="1.13.11.27"/>
    </reaction>
    <physiologicalReaction direction="left-to-right" evidence="8">
        <dbReference type="Rhea" id="RHEA:16190"/>
    </physiologicalReaction>
</comment>
<evidence type="ECO:0000256" key="6">
    <source>
        <dbReference type="ARBA" id="ARBA00029786"/>
    </source>
</evidence>
<dbReference type="AlphaFoldDB" id="A0A8X7X677"/>
<dbReference type="InterPro" id="IPR025714">
    <property type="entry name" value="Methyltranfer_dom"/>
</dbReference>
<reference evidence="10 11" key="1">
    <citation type="journal article" date="2021" name="Cell">
        <title>Tracing the genetic footprints of vertebrate landing in non-teleost ray-finned fishes.</title>
        <authorList>
            <person name="Bi X."/>
            <person name="Wang K."/>
            <person name="Yang L."/>
            <person name="Pan H."/>
            <person name="Jiang H."/>
            <person name="Wei Q."/>
            <person name="Fang M."/>
            <person name="Yu H."/>
            <person name="Zhu C."/>
            <person name="Cai Y."/>
            <person name="He Y."/>
            <person name="Gan X."/>
            <person name="Zeng H."/>
            <person name="Yu D."/>
            <person name="Zhu Y."/>
            <person name="Jiang H."/>
            <person name="Qiu Q."/>
            <person name="Yang H."/>
            <person name="Zhang Y.E."/>
            <person name="Wang W."/>
            <person name="Zhu M."/>
            <person name="He S."/>
            <person name="Zhang G."/>
        </authorList>
    </citation>
    <scope>NUCLEOTIDE SEQUENCE [LARGE SCALE GENOMIC DNA]</scope>
    <source>
        <strain evidence="10">Bchr_013</strain>
    </source>
</reference>
<dbReference type="Proteomes" id="UP000886611">
    <property type="component" value="Unassembled WGS sequence"/>
</dbReference>
<comment type="caution">
    <text evidence="10">The sequence shown here is derived from an EMBL/GenBank/DDBJ whole genome shotgun (WGS) entry which is preliminary data.</text>
</comment>
<keyword evidence="5" id="KW-0408">Iron</keyword>
<dbReference type="Pfam" id="PF00903">
    <property type="entry name" value="Glyoxalase"/>
    <property type="match status" value="1"/>
</dbReference>
<feature type="domain" description="VOC" evidence="9">
    <location>
        <begin position="173"/>
        <end position="334"/>
    </location>
</feature>
<dbReference type="PROSITE" id="PS51819">
    <property type="entry name" value="VOC"/>
    <property type="match status" value="2"/>
</dbReference>
<dbReference type="Gene3D" id="3.40.50.150">
    <property type="entry name" value="Vaccinia Virus protein VP39"/>
    <property type="match status" value="1"/>
</dbReference>
<dbReference type="GO" id="GO:0032259">
    <property type="term" value="P:methylation"/>
    <property type="evidence" value="ECO:0007669"/>
    <property type="project" value="UniProtKB-KW"/>
</dbReference>
<dbReference type="InterPro" id="IPR029068">
    <property type="entry name" value="Glyas_Bleomycin-R_OHBP_Dase"/>
</dbReference>
<dbReference type="InterPro" id="IPR004360">
    <property type="entry name" value="Glyas_Fos-R_dOase_dom"/>
</dbReference>
<evidence type="ECO:0000256" key="2">
    <source>
        <dbReference type="ARBA" id="ARBA00005877"/>
    </source>
</evidence>
<keyword evidence="10" id="KW-0489">Methyltransferase</keyword>
<evidence type="ECO:0000256" key="1">
    <source>
        <dbReference type="ARBA" id="ARBA00001962"/>
    </source>
</evidence>
<name>A0A8X7X677_POLSE</name>